<evidence type="ECO:0000256" key="3">
    <source>
        <dbReference type="ARBA" id="ARBA00010088"/>
    </source>
</evidence>
<reference evidence="16" key="1">
    <citation type="submission" date="2017-08" db="EMBL/GenBank/DDBJ databases">
        <title>A dynamic microbial community with high functional redundancy inhabits the cold, oxic subseafloor aquifer.</title>
        <authorList>
            <person name="Tully B.J."/>
            <person name="Wheat C.G."/>
            <person name="Glazer B.T."/>
            <person name="Huber J.A."/>
        </authorList>
    </citation>
    <scope>NUCLEOTIDE SEQUENCE [LARGE SCALE GENOMIC DNA]</scope>
</reference>
<keyword evidence="6 11" id="KW-0031">Aminopeptidase</keyword>
<dbReference type="SUPFAM" id="SSF53474">
    <property type="entry name" value="alpha/beta-Hydrolases"/>
    <property type="match status" value="1"/>
</dbReference>
<comment type="subcellular location">
    <subcellularLocation>
        <location evidence="2 11">Cytoplasm</location>
    </subcellularLocation>
</comment>
<dbReference type="InterPro" id="IPR000073">
    <property type="entry name" value="AB_hydrolase_1"/>
</dbReference>
<keyword evidence="8 11" id="KW-0645">Protease</keyword>
<dbReference type="Pfam" id="PF00561">
    <property type="entry name" value="Abhydrolase_1"/>
    <property type="match status" value="1"/>
</dbReference>
<dbReference type="PANTHER" id="PTHR43722">
    <property type="entry name" value="PROLINE IMINOPEPTIDASE"/>
    <property type="match status" value="1"/>
</dbReference>
<dbReference type="PIRSF" id="PIRSF006431">
    <property type="entry name" value="Pept_S33"/>
    <property type="match status" value="1"/>
</dbReference>
<evidence type="ECO:0000256" key="13">
    <source>
        <dbReference type="RuleBase" id="RU003421"/>
    </source>
</evidence>
<feature type="domain" description="AB hydrolase-1" evidence="14">
    <location>
        <begin position="36"/>
        <end position="297"/>
    </location>
</feature>
<dbReference type="GO" id="GO:0005737">
    <property type="term" value="C:cytoplasm"/>
    <property type="evidence" value="ECO:0007669"/>
    <property type="project" value="UniProtKB-SubCell"/>
</dbReference>
<dbReference type="GO" id="GO:0004177">
    <property type="term" value="F:aminopeptidase activity"/>
    <property type="evidence" value="ECO:0007669"/>
    <property type="project" value="UniProtKB-UniRule"/>
</dbReference>
<dbReference type="InterPro" id="IPR029058">
    <property type="entry name" value="AB_hydrolase_fold"/>
</dbReference>
<dbReference type="EMBL" id="NVUL01000006">
    <property type="protein sequence ID" value="PCI81158.1"/>
    <property type="molecule type" value="Genomic_DNA"/>
</dbReference>
<evidence type="ECO:0000256" key="11">
    <source>
        <dbReference type="PIRNR" id="PIRNR006431"/>
    </source>
</evidence>
<evidence type="ECO:0000313" key="16">
    <source>
        <dbReference type="Proteomes" id="UP000218767"/>
    </source>
</evidence>
<dbReference type="PRINTS" id="PR00111">
    <property type="entry name" value="ABHYDROLASE"/>
</dbReference>
<keyword evidence="9 11" id="KW-0378">Hydrolase</keyword>
<protein>
    <recommendedName>
        <fullName evidence="5 11">Proline iminopeptidase</fullName>
        <shortName evidence="11">PIP</shortName>
        <ecNumber evidence="4 11">3.4.11.5</ecNumber>
    </recommendedName>
    <alternativeName>
        <fullName evidence="10 11">Prolyl aminopeptidase</fullName>
    </alternativeName>
</protein>
<dbReference type="Gene3D" id="3.40.50.1820">
    <property type="entry name" value="alpha/beta hydrolase"/>
    <property type="match status" value="1"/>
</dbReference>
<organism evidence="15 16">
    <name type="scientific">SAR86 cluster bacterium</name>
    <dbReference type="NCBI Taxonomy" id="2030880"/>
    <lineage>
        <taxon>Bacteria</taxon>
        <taxon>Pseudomonadati</taxon>
        <taxon>Pseudomonadota</taxon>
        <taxon>Gammaproteobacteria</taxon>
        <taxon>SAR86 cluster</taxon>
    </lineage>
</organism>
<dbReference type="GO" id="GO:0006508">
    <property type="term" value="P:proteolysis"/>
    <property type="evidence" value="ECO:0007669"/>
    <property type="project" value="UniProtKB-KW"/>
</dbReference>
<evidence type="ECO:0000256" key="2">
    <source>
        <dbReference type="ARBA" id="ARBA00004496"/>
    </source>
</evidence>
<evidence type="ECO:0000256" key="7">
    <source>
        <dbReference type="ARBA" id="ARBA00022490"/>
    </source>
</evidence>
<dbReference type="EC" id="3.4.11.5" evidence="4 11"/>
<gene>
    <name evidence="15" type="primary">pip</name>
    <name evidence="15" type="ORF">COB20_02005</name>
</gene>
<dbReference type="Proteomes" id="UP000218767">
    <property type="component" value="Unassembled WGS sequence"/>
</dbReference>
<accession>A0A2A4XEU3</accession>
<name>A0A2A4XEU3_9GAMM</name>
<evidence type="ECO:0000256" key="9">
    <source>
        <dbReference type="ARBA" id="ARBA00022801"/>
    </source>
</evidence>
<sequence>MQILYPELKPYKRHQVKVAGRHELYVDEAGNVDGIPILFVHGGPGGACDASSRRFYDPAVYRIITFDQRGCGRSTPHGELENNTTQDLISDIEVIREFLDVDRWVLFGGSWGSTLSLLYAQAFPDRVLALILRGIFLCRQCDFDWLYKDGARRVFPDCWEEFVNHIPEAERGDLMKAYYERLTGDDELARMAAAKHWSAWEGSCSKLRPSPEALASFTKPHNALALARLEIHYFMNKGFIDENHILDNMHLIRDIPGRIVHGRYDMVCPLENALALHRQWPAAELHIVRESGHSASEPGTVDVLIRATKDIAKKLETFN</sequence>
<dbReference type="PRINTS" id="PR00793">
    <property type="entry name" value="PROAMNOPTASE"/>
</dbReference>
<evidence type="ECO:0000256" key="12">
    <source>
        <dbReference type="PIRSR" id="PIRSR006431-1"/>
    </source>
</evidence>
<evidence type="ECO:0000256" key="10">
    <source>
        <dbReference type="ARBA" id="ARBA00029605"/>
    </source>
</evidence>
<comment type="caution">
    <text evidence="15">The sequence shown here is derived from an EMBL/GenBank/DDBJ whole genome shotgun (WGS) entry which is preliminary data.</text>
</comment>
<evidence type="ECO:0000256" key="8">
    <source>
        <dbReference type="ARBA" id="ARBA00022670"/>
    </source>
</evidence>
<dbReference type="NCBIfam" id="TIGR01249">
    <property type="entry name" value="pro_imino_pep_1"/>
    <property type="match status" value="1"/>
</dbReference>
<evidence type="ECO:0000256" key="5">
    <source>
        <dbReference type="ARBA" id="ARBA00021843"/>
    </source>
</evidence>
<keyword evidence="7 11" id="KW-0963">Cytoplasm</keyword>
<dbReference type="PANTHER" id="PTHR43722:SF1">
    <property type="entry name" value="PROLINE IMINOPEPTIDASE"/>
    <property type="match status" value="1"/>
</dbReference>
<feature type="active site" evidence="12">
    <location>
        <position position="265"/>
    </location>
</feature>
<evidence type="ECO:0000256" key="1">
    <source>
        <dbReference type="ARBA" id="ARBA00001585"/>
    </source>
</evidence>
<dbReference type="AlphaFoldDB" id="A0A2A4XEU3"/>
<evidence type="ECO:0000256" key="6">
    <source>
        <dbReference type="ARBA" id="ARBA00022438"/>
    </source>
</evidence>
<comment type="catalytic activity">
    <reaction evidence="1 11 13">
        <text>Release of N-terminal proline from a peptide.</text>
        <dbReference type="EC" id="3.4.11.5"/>
    </reaction>
</comment>
<dbReference type="InterPro" id="IPR002410">
    <property type="entry name" value="Peptidase_S33"/>
</dbReference>
<proteinExistence type="inferred from homology"/>
<evidence type="ECO:0000259" key="14">
    <source>
        <dbReference type="Pfam" id="PF00561"/>
    </source>
</evidence>
<feature type="active site" description="Nucleophile" evidence="12">
    <location>
        <position position="110"/>
    </location>
</feature>
<dbReference type="InterPro" id="IPR005944">
    <property type="entry name" value="Pro_iminopeptidase"/>
</dbReference>
<evidence type="ECO:0000256" key="4">
    <source>
        <dbReference type="ARBA" id="ARBA00012568"/>
    </source>
</evidence>
<feature type="active site" description="Proton donor" evidence="12">
    <location>
        <position position="293"/>
    </location>
</feature>
<comment type="similarity">
    <text evidence="3 11 13">Belongs to the peptidase S33 family.</text>
</comment>
<evidence type="ECO:0000313" key="15">
    <source>
        <dbReference type="EMBL" id="PCI81158.1"/>
    </source>
</evidence>